<evidence type="ECO:0000313" key="4">
    <source>
        <dbReference type="Proteomes" id="UP000186176"/>
    </source>
</evidence>
<protein>
    <submittedName>
        <fullName evidence="3">Uncharacterized protein</fullName>
    </submittedName>
</protein>
<keyword evidence="4" id="KW-1185">Reference proteome</keyword>
<accession>A0A1J4M9M5</accession>
<dbReference type="RefSeq" id="XP_028873018.1">
    <property type="nucleotide sequence ID" value="XM_029019144.1"/>
</dbReference>
<feature type="region of interest" description="Disordered" evidence="1">
    <location>
        <begin position="110"/>
        <end position="129"/>
    </location>
</feature>
<evidence type="ECO:0000256" key="1">
    <source>
        <dbReference type="SAM" id="MobiDB-lite"/>
    </source>
</evidence>
<feature type="compositionally biased region" description="Polar residues" evidence="1">
    <location>
        <begin position="183"/>
        <end position="202"/>
    </location>
</feature>
<feature type="chain" id="PRO_5011955631" evidence="2">
    <location>
        <begin position="25"/>
        <end position="238"/>
    </location>
</feature>
<feature type="region of interest" description="Disordered" evidence="1">
    <location>
        <begin position="168"/>
        <end position="202"/>
    </location>
</feature>
<dbReference type="GeneID" id="39978923"/>
<proteinExistence type="predicted"/>
<dbReference type="AlphaFoldDB" id="A0A1J4M9M5"/>
<keyword evidence="2" id="KW-0732">Signal</keyword>
<dbReference type="VEuPathDB" id="CryptoDB:cubi_02132"/>
<feature type="compositionally biased region" description="Low complexity" evidence="1">
    <location>
        <begin position="112"/>
        <end position="125"/>
    </location>
</feature>
<comment type="caution">
    <text evidence="3">The sequence shown here is derived from an EMBL/GenBank/DDBJ whole genome shotgun (WGS) entry which is preliminary data.</text>
</comment>
<sequence length="238" mass="26694">MDSRFFTLLFYYLLLITFLPINNQETSLYSNFLSYNEQLFYYNKVISLIKLTSEQRFLNRGLILGLKSGSLGPRYRGILASRQGNANNHPHDGVCPGNKQKYNVSAPKGPFQRPIIQPRNRPQRNCANSPGSFVARKNLNFNGYVDRSGNSTGPRNLGPKSFVNFSCSSTSKSQPNLKGRTDYSVSSTSDGKFGPQSSENRPNYSSSLGIVGHCSICAKCNRETCPKFSYKCHRKCQK</sequence>
<feature type="signal peptide" evidence="2">
    <location>
        <begin position="1"/>
        <end position="24"/>
    </location>
</feature>
<dbReference type="Proteomes" id="UP000186176">
    <property type="component" value="Unassembled WGS sequence"/>
</dbReference>
<dbReference type="EMBL" id="LRBP01000033">
    <property type="protein sequence ID" value="OII70921.1"/>
    <property type="molecule type" value="Genomic_DNA"/>
</dbReference>
<name>A0A1J4M9M5_9CRYT</name>
<gene>
    <name evidence="3" type="ORF">cubi_02132</name>
</gene>
<reference evidence="3 4" key="1">
    <citation type="submission" date="2016-10" db="EMBL/GenBank/DDBJ databases">
        <title>Reductive evolution of mitochondrial metabolism and differential evolution of invasion-related proteins in Cryptosporidium.</title>
        <authorList>
            <person name="Liu S."/>
            <person name="Roellig D.M."/>
            <person name="Guo Y."/>
            <person name="Li N."/>
            <person name="Frace M.A."/>
            <person name="Tang K."/>
            <person name="Zhang L."/>
            <person name="Feng Y."/>
            <person name="Xiao L."/>
        </authorList>
    </citation>
    <scope>NUCLEOTIDE SEQUENCE [LARGE SCALE GENOMIC DNA]</scope>
    <source>
        <strain evidence="3">39726</strain>
    </source>
</reference>
<organism evidence="3 4">
    <name type="scientific">Cryptosporidium ubiquitum</name>
    <dbReference type="NCBI Taxonomy" id="857276"/>
    <lineage>
        <taxon>Eukaryota</taxon>
        <taxon>Sar</taxon>
        <taxon>Alveolata</taxon>
        <taxon>Apicomplexa</taxon>
        <taxon>Conoidasida</taxon>
        <taxon>Coccidia</taxon>
        <taxon>Eucoccidiorida</taxon>
        <taxon>Eimeriorina</taxon>
        <taxon>Cryptosporidiidae</taxon>
        <taxon>Cryptosporidium</taxon>
    </lineage>
</organism>
<evidence type="ECO:0000313" key="3">
    <source>
        <dbReference type="EMBL" id="OII70921.1"/>
    </source>
</evidence>
<evidence type="ECO:0000256" key="2">
    <source>
        <dbReference type="SAM" id="SignalP"/>
    </source>
</evidence>